<proteinExistence type="predicted"/>
<evidence type="ECO:0000313" key="1">
    <source>
        <dbReference type="EMBL" id="GAU39913.1"/>
    </source>
</evidence>
<name>A0A2Z6NCV9_TRISU</name>
<dbReference type="AlphaFoldDB" id="A0A2Z6NCV9"/>
<dbReference type="Proteomes" id="UP000242715">
    <property type="component" value="Unassembled WGS sequence"/>
</dbReference>
<accession>A0A2Z6NCV9</accession>
<keyword evidence="2" id="KW-1185">Reference proteome</keyword>
<protein>
    <submittedName>
        <fullName evidence="1">Uncharacterized protein</fullName>
    </submittedName>
</protein>
<reference evidence="2" key="1">
    <citation type="journal article" date="2017" name="Front. Plant Sci.">
        <title>Climate Clever Clovers: New Paradigm to Reduce the Environmental Footprint of Ruminants by Breeding Low Methanogenic Forages Utilizing Haplotype Variation.</title>
        <authorList>
            <person name="Kaur P."/>
            <person name="Appels R."/>
            <person name="Bayer P.E."/>
            <person name="Keeble-Gagnere G."/>
            <person name="Wang J."/>
            <person name="Hirakawa H."/>
            <person name="Shirasawa K."/>
            <person name="Vercoe P."/>
            <person name="Stefanova K."/>
            <person name="Durmic Z."/>
            <person name="Nichols P."/>
            <person name="Revell C."/>
            <person name="Isobe S.N."/>
            <person name="Edwards D."/>
            <person name="Erskine W."/>
        </authorList>
    </citation>
    <scope>NUCLEOTIDE SEQUENCE [LARGE SCALE GENOMIC DNA]</scope>
    <source>
        <strain evidence="2">cv. Daliak</strain>
    </source>
</reference>
<sequence length="107" mass="11802">MALWSWDCLNDWSAVNNAQGRRGLKLHRAAGTEVNSTLLLHNQQAVSVAADLWAAPEIRMLKCKIGAPYLRTKPVITCYSVGMCLRDDKGSFYSGKYDVVASQPTIS</sequence>
<gene>
    <name evidence="1" type="ORF">TSUD_05050</name>
</gene>
<organism evidence="1 2">
    <name type="scientific">Trifolium subterraneum</name>
    <name type="common">Subterranean clover</name>
    <dbReference type="NCBI Taxonomy" id="3900"/>
    <lineage>
        <taxon>Eukaryota</taxon>
        <taxon>Viridiplantae</taxon>
        <taxon>Streptophyta</taxon>
        <taxon>Embryophyta</taxon>
        <taxon>Tracheophyta</taxon>
        <taxon>Spermatophyta</taxon>
        <taxon>Magnoliopsida</taxon>
        <taxon>eudicotyledons</taxon>
        <taxon>Gunneridae</taxon>
        <taxon>Pentapetalae</taxon>
        <taxon>rosids</taxon>
        <taxon>fabids</taxon>
        <taxon>Fabales</taxon>
        <taxon>Fabaceae</taxon>
        <taxon>Papilionoideae</taxon>
        <taxon>50 kb inversion clade</taxon>
        <taxon>NPAAA clade</taxon>
        <taxon>Hologalegina</taxon>
        <taxon>IRL clade</taxon>
        <taxon>Trifolieae</taxon>
        <taxon>Trifolium</taxon>
    </lineage>
</organism>
<dbReference type="EMBL" id="DF973783">
    <property type="protein sequence ID" value="GAU39913.1"/>
    <property type="molecule type" value="Genomic_DNA"/>
</dbReference>
<evidence type="ECO:0000313" key="2">
    <source>
        <dbReference type="Proteomes" id="UP000242715"/>
    </source>
</evidence>